<dbReference type="NCBIfam" id="TIGR00174">
    <property type="entry name" value="miaA"/>
    <property type="match status" value="1"/>
</dbReference>
<evidence type="ECO:0000256" key="1">
    <source>
        <dbReference type="ARBA" id="ARBA00001946"/>
    </source>
</evidence>
<evidence type="ECO:0000313" key="14">
    <source>
        <dbReference type="EMBL" id="GGH73862.1"/>
    </source>
</evidence>
<dbReference type="PANTHER" id="PTHR11088:SF60">
    <property type="entry name" value="TRNA DIMETHYLALLYLTRANSFERASE"/>
    <property type="match status" value="1"/>
</dbReference>
<evidence type="ECO:0000256" key="12">
    <source>
        <dbReference type="RuleBase" id="RU003784"/>
    </source>
</evidence>
<accession>A0A8J2ZR06</accession>
<evidence type="ECO:0000256" key="6">
    <source>
        <dbReference type="ARBA" id="ARBA00022741"/>
    </source>
</evidence>
<reference evidence="14" key="2">
    <citation type="submission" date="2020-09" db="EMBL/GenBank/DDBJ databases">
        <authorList>
            <person name="Sun Q."/>
            <person name="Zhou Y."/>
        </authorList>
    </citation>
    <scope>NUCLEOTIDE SEQUENCE</scope>
    <source>
        <strain evidence="14">CGMCC 1.12360</strain>
    </source>
</reference>
<reference evidence="14" key="1">
    <citation type="journal article" date="2014" name="Int. J. Syst. Evol. Microbiol.">
        <title>Complete genome sequence of Corynebacterium casei LMG S-19264T (=DSM 44701T), isolated from a smear-ripened cheese.</title>
        <authorList>
            <consortium name="US DOE Joint Genome Institute (JGI-PGF)"/>
            <person name="Walter F."/>
            <person name="Albersmeier A."/>
            <person name="Kalinowski J."/>
            <person name="Ruckert C."/>
        </authorList>
    </citation>
    <scope>NUCLEOTIDE SEQUENCE</scope>
    <source>
        <strain evidence="14">CGMCC 1.12360</strain>
    </source>
</reference>
<evidence type="ECO:0000256" key="10">
    <source>
        <dbReference type="HAMAP-Rule" id="MF_00185"/>
    </source>
</evidence>
<dbReference type="AlphaFoldDB" id="A0A8J2ZR06"/>
<comment type="subunit">
    <text evidence="10">Monomer.</text>
</comment>
<feature type="site" description="Interaction with substrate tRNA" evidence="10">
    <location>
        <position position="119"/>
    </location>
</feature>
<evidence type="ECO:0000256" key="7">
    <source>
        <dbReference type="ARBA" id="ARBA00022840"/>
    </source>
</evidence>
<feature type="binding site" evidence="10">
    <location>
        <begin position="12"/>
        <end position="17"/>
    </location>
    <ligand>
        <name>substrate</name>
    </ligand>
</feature>
<keyword evidence="6 10" id="KW-0547">Nucleotide-binding</keyword>
<evidence type="ECO:0000256" key="13">
    <source>
        <dbReference type="RuleBase" id="RU003785"/>
    </source>
</evidence>
<evidence type="ECO:0000256" key="5">
    <source>
        <dbReference type="ARBA" id="ARBA00022694"/>
    </source>
</evidence>
<keyword evidence="8 10" id="KW-0460">Magnesium</keyword>
<evidence type="ECO:0000313" key="15">
    <source>
        <dbReference type="Proteomes" id="UP000602050"/>
    </source>
</evidence>
<evidence type="ECO:0000256" key="3">
    <source>
        <dbReference type="ARBA" id="ARBA00005842"/>
    </source>
</evidence>
<dbReference type="Gene3D" id="3.40.50.300">
    <property type="entry name" value="P-loop containing nucleotide triphosphate hydrolases"/>
    <property type="match status" value="1"/>
</dbReference>
<evidence type="ECO:0000256" key="2">
    <source>
        <dbReference type="ARBA" id="ARBA00003213"/>
    </source>
</evidence>
<dbReference type="GO" id="GO:0005524">
    <property type="term" value="F:ATP binding"/>
    <property type="evidence" value="ECO:0007669"/>
    <property type="project" value="UniProtKB-UniRule"/>
</dbReference>
<sequence>MKKSVIAIVGPTAVGKTNLSIQLAKAYNGEVISGDSMQVYRGMDIGTAKVTKEEMEGIPHHLIDIKNPDEEYSVHEFQRLARQHIEEISSRNRLPILVGGSGLYIQAALYDYRFSSSKRNALLTDKLKQTALKKGNMYLYERLKKIDPEYAKKVHPNNIRRIIRALEIYETTGRTMSEYHEQQTLTSPYRLHIIGLEMERTQLYARIEKRVDRMVEKGLVEEVKRLYDKGYEHCQSMQAIGYKEFIPYFKGELSLAESIDLLKRNSRRFAKRQFTWFKNKMEVKWYVIEENAEGKTFPIIFQDVEGFLENK</sequence>
<dbReference type="InterPro" id="IPR027417">
    <property type="entry name" value="P-loop_NTPase"/>
</dbReference>
<protein>
    <recommendedName>
        <fullName evidence="10">tRNA dimethylallyltransferase</fullName>
        <ecNumber evidence="10">2.5.1.75</ecNumber>
    </recommendedName>
    <alternativeName>
        <fullName evidence="10">Dimethylallyl diphosphate:tRNA dimethylallyltransferase</fullName>
        <shortName evidence="10">DMAPP:tRNA dimethylallyltransferase</shortName>
        <shortName evidence="10">DMATase</shortName>
    </alternativeName>
    <alternativeName>
        <fullName evidence="10">Isopentenyl-diphosphate:tRNA isopentenyltransferase</fullName>
        <shortName evidence="10">IPP transferase</shortName>
        <shortName evidence="10">IPPT</shortName>
        <shortName evidence="10">IPTase</shortName>
    </alternativeName>
</protein>
<keyword evidence="4 10" id="KW-0808">Transferase</keyword>
<dbReference type="SUPFAM" id="SSF52540">
    <property type="entry name" value="P-loop containing nucleoside triphosphate hydrolases"/>
    <property type="match status" value="2"/>
</dbReference>
<keyword evidence="15" id="KW-1185">Reference proteome</keyword>
<feature type="site" description="Interaction with substrate tRNA" evidence="10">
    <location>
        <position position="101"/>
    </location>
</feature>
<dbReference type="GO" id="GO:0006400">
    <property type="term" value="P:tRNA modification"/>
    <property type="evidence" value="ECO:0007669"/>
    <property type="project" value="TreeGrafter"/>
</dbReference>
<evidence type="ECO:0000256" key="8">
    <source>
        <dbReference type="ARBA" id="ARBA00022842"/>
    </source>
</evidence>
<dbReference type="Gene3D" id="1.10.20.140">
    <property type="match status" value="1"/>
</dbReference>
<dbReference type="EC" id="2.5.1.75" evidence="10"/>
<evidence type="ECO:0000256" key="4">
    <source>
        <dbReference type="ARBA" id="ARBA00022679"/>
    </source>
</evidence>
<comment type="catalytic activity">
    <reaction evidence="9 10 11">
        <text>adenosine(37) in tRNA + dimethylallyl diphosphate = N(6)-dimethylallyladenosine(37) in tRNA + diphosphate</text>
        <dbReference type="Rhea" id="RHEA:26482"/>
        <dbReference type="Rhea" id="RHEA-COMP:10162"/>
        <dbReference type="Rhea" id="RHEA-COMP:10375"/>
        <dbReference type="ChEBI" id="CHEBI:33019"/>
        <dbReference type="ChEBI" id="CHEBI:57623"/>
        <dbReference type="ChEBI" id="CHEBI:74411"/>
        <dbReference type="ChEBI" id="CHEBI:74415"/>
        <dbReference type="EC" id="2.5.1.75"/>
    </reaction>
</comment>
<comment type="function">
    <text evidence="2 10 12">Catalyzes the transfer of a dimethylallyl group onto the adenine at position 37 in tRNAs that read codons beginning with uridine, leading to the formation of N6-(dimethylallyl)adenosine (i(6)A).</text>
</comment>
<evidence type="ECO:0000256" key="11">
    <source>
        <dbReference type="RuleBase" id="RU003783"/>
    </source>
</evidence>
<dbReference type="EMBL" id="BMEV01000017">
    <property type="protein sequence ID" value="GGH73862.1"/>
    <property type="molecule type" value="Genomic_DNA"/>
</dbReference>
<evidence type="ECO:0000256" key="9">
    <source>
        <dbReference type="ARBA" id="ARBA00049563"/>
    </source>
</evidence>
<dbReference type="FunFam" id="1.10.20.140:FF:000001">
    <property type="entry name" value="tRNA dimethylallyltransferase"/>
    <property type="match status" value="1"/>
</dbReference>
<comment type="similarity">
    <text evidence="3 10 13">Belongs to the IPP transferase family.</text>
</comment>
<gene>
    <name evidence="10 14" type="primary">miaA</name>
    <name evidence="14" type="ORF">GCM10010978_12170</name>
</gene>
<comment type="caution">
    <text evidence="10">Lacks conserved residue(s) required for the propagation of feature annotation.</text>
</comment>
<organism evidence="14 15">
    <name type="scientific">Compostibacillus humi</name>
    <dbReference type="NCBI Taxonomy" id="1245525"/>
    <lineage>
        <taxon>Bacteria</taxon>
        <taxon>Bacillati</taxon>
        <taxon>Bacillota</taxon>
        <taxon>Bacilli</taxon>
        <taxon>Bacillales</taxon>
        <taxon>Bacillaceae</taxon>
        <taxon>Compostibacillus</taxon>
    </lineage>
</organism>
<dbReference type="Proteomes" id="UP000602050">
    <property type="component" value="Unassembled WGS sequence"/>
</dbReference>
<dbReference type="GO" id="GO:0052381">
    <property type="term" value="F:tRNA dimethylallyltransferase activity"/>
    <property type="evidence" value="ECO:0007669"/>
    <property type="project" value="UniProtKB-UniRule"/>
</dbReference>
<proteinExistence type="inferred from homology"/>
<dbReference type="InterPro" id="IPR018022">
    <property type="entry name" value="IPT"/>
</dbReference>
<dbReference type="InterPro" id="IPR039657">
    <property type="entry name" value="Dimethylallyltransferase"/>
</dbReference>
<keyword evidence="5 10" id="KW-0819">tRNA processing</keyword>
<keyword evidence="7 10" id="KW-0067">ATP-binding</keyword>
<dbReference type="RefSeq" id="WP_188391495.1">
    <property type="nucleotide sequence ID" value="NZ_BMEV01000017.1"/>
</dbReference>
<comment type="cofactor">
    <cofactor evidence="1 10">
        <name>Mg(2+)</name>
        <dbReference type="ChEBI" id="CHEBI:18420"/>
    </cofactor>
</comment>
<name>A0A8J2ZR06_9BACI</name>
<feature type="region of interest" description="Interaction with substrate tRNA" evidence="10">
    <location>
        <begin position="35"/>
        <end position="38"/>
    </location>
</feature>
<dbReference type="HAMAP" id="MF_00185">
    <property type="entry name" value="IPP_trans"/>
    <property type="match status" value="1"/>
</dbReference>
<dbReference type="PANTHER" id="PTHR11088">
    <property type="entry name" value="TRNA DIMETHYLALLYLTRANSFERASE"/>
    <property type="match status" value="1"/>
</dbReference>
<dbReference type="Pfam" id="PF01715">
    <property type="entry name" value="IPPT"/>
    <property type="match status" value="1"/>
</dbReference>
<comment type="caution">
    <text evidence="14">The sequence shown here is derived from an EMBL/GenBank/DDBJ whole genome shotgun (WGS) entry which is preliminary data.</text>
</comment>
<feature type="binding site" evidence="10">
    <location>
        <begin position="10"/>
        <end position="17"/>
    </location>
    <ligand>
        <name>ATP</name>
        <dbReference type="ChEBI" id="CHEBI:30616"/>
    </ligand>
</feature>